<dbReference type="AlphaFoldDB" id="A0A1G2PNK8"/>
<comment type="caution">
    <text evidence="1">The sequence shown here is derived from an EMBL/GenBank/DDBJ whole genome shotgun (WGS) entry which is preliminary data.</text>
</comment>
<accession>A0A1G2PNK8</accession>
<sequence>MMAKTLRLSPLSRIRHTIRRSVPALVFLAMLIAGGIPLSAHAAVPVWVVQIDAGTDYERSLERFLFDLFNTLQRRQEDFTAAFELQKIEKAREDVNKLFQETQEELRGFGLAVFEGGVKDQRLSANDGANPQGEPPVIVPITGSRIINDPLEYLNGEPATVARMVAACSINYVIWDQAGRNLFSGIPGPDEFRLSDGEGNHWNFFLDALGNTQPKCTYGRQPGNENDRECNADDTKVTINNLRKLKNTIITYLYSGHSYNIGDNENPFGPDDPTFGNTFFDGIRDSVDSFPPDAADRTEAYNRVKKLCDGVMANYRSPTPLTAALQVAHVARATAPYPTVAEAIRMVRNILSLPVLGRTLISSTNATFEEMDAAFVESSSNTLEGLANTVVGQAVGAGGLIAQLHQLNYQIGQGLRPENLYVQSTQLTRVPGSPGDDGSQTQIYLNTEYIVSPAVVLLQKMQAATQATFDLAGQGFLYLDADQTPTDILGRYNLVSTLGQQDERSVCNNLGQCLLLDPWLKPAADFRSAPDARLIGTSAGATPGSGLPAPFEDESAYVSLGNEKTGEVTGLGDFRYTLDRFRVTPNSGDNIRDKHLGRDFATNDWYDRVLEMYEARRNPVEYRFTINDWQCYIATWFTAKEPGAFDPDDPNAPIRRPIDDFGGAFDDYCAQRLGDRSY</sequence>
<dbReference type="STRING" id="1802363.A2682_01495"/>
<dbReference type="Proteomes" id="UP000178690">
    <property type="component" value="Unassembled WGS sequence"/>
</dbReference>
<evidence type="ECO:0000313" key="1">
    <source>
        <dbReference type="EMBL" id="OHA49339.1"/>
    </source>
</evidence>
<name>A0A1G2PNK8_TERXR</name>
<evidence type="ECO:0000313" key="2">
    <source>
        <dbReference type="Proteomes" id="UP000178690"/>
    </source>
</evidence>
<organism evidence="1 2">
    <name type="scientific">Terrybacteria sp. (strain RIFCSPHIGHO2_01_FULL_58_15)</name>
    <dbReference type="NCBI Taxonomy" id="1802363"/>
    <lineage>
        <taxon>Bacteria</taxon>
        <taxon>Candidatus Terryibacteriota</taxon>
    </lineage>
</organism>
<proteinExistence type="predicted"/>
<dbReference type="EMBL" id="MHST01000011">
    <property type="protein sequence ID" value="OHA49339.1"/>
    <property type="molecule type" value="Genomic_DNA"/>
</dbReference>
<gene>
    <name evidence="1" type="ORF">A2682_01495</name>
</gene>
<reference evidence="1 2" key="1">
    <citation type="journal article" date="2016" name="Nat. Commun.">
        <title>Thousands of microbial genomes shed light on interconnected biogeochemical processes in an aquifer system.</title>
        <authorList>
            <person name="Anantharaman K."/>
            <person name="Brown C.T."/>
            <person name="Hug L.A."/>
            <person name="Sharon I."/>
            <person name="Castelle C.J."/>
            <person name="Probst A.J."/>
            <person name="Thomas B.C."/>
            <person name="Singh A."/>
            <person name="Wilkins M.J."/>
            <person name="Karaoz U."/>
            <person name="Brodie E.L."/>
            <person name="Williams K.H."/>
            <person name="Hubbard S.S."/>
            <person name="Banfield J.F."/>
        </authorList>
    </citation>
    <scope>NUCLEOTIDE SEQUENCE [LARGE SCALE GENOMIC DNA]</scope>
    <source>
        <strain evidence="2">RIFCSPHIGHO2_01_FULL_58_15</strain>
    </source>
</reference>
<protein>
    <submittedName>
        <fullName evidence="1">Uncharacterized protein</fullName>
    </submittedName>
</protein>